<dbReference type="AlphaFoldDB" id="A0A967APP1"/>
<evidence type="ECO:0000313" key="2">
    <source>
        <dbReference type="EMBL" id="NHF58146.1"/>
    </source>
</evidence>
<name>A0A967APP1_9FLAO</name>
<evidence type="ECO:0008006" key="4">
    <source>
        <dbReference type="Google" id="ProtNLM"/>
    </source>
</evidence>
<dbReference type="SUPFAM" id="SSF109854">
    <property type="entry name" value="DinB/YfiT-like putative metalloenzymes"/>
    <property type="match status" value="1"/>
</dbReference>
<dbReference type="RefSeq" id="WP_152572651.1">
    <property type="nucleotide sequence ID" value="NZ_VIKU02000001.1"/>
</dbReference>
<keyword evidence="3" id="KW-1185">Reference proteome</keyword>
<protein>
    <recommendedName>
        <fullName evidence="4">DinB family protein</fullName>
    </recommendedName>
</protein>
<keyword evidence="1" id="KW-0732">Signal</keyword>
<dbReference type="Proteomes" id="UP000707206">
    <property type="component" value="Unassembled WGS sequence"/>
</dbReference>
<feature type="signal peptide" evidence="1">
    <location>
        <begin position="1"/>
        <end position="18"/>
    </location>
</feature>
<gene>
    <name evidence="2" type="ORF">FK220_002255</name>
</gene>
<reference evidence="2" key="1">
    <citation type="submission" date="2019-07" db="EMBL/GenBank/DDBJ databases">
        <authorList>
            <person name="De-Chao Zhang Q."/>
        </authorList>
    </citation>
    <scope>NUCLEOTIDE SEQUENCE</scope>
    <source>
        <strain evidence="2">TP-CH-4</strain>
    </source>
</reference>
<evidence type="ECO:0000313" key="3">
    <source>
        <dbReference type="Proteomes" id="UP000707206"/>
    </source>
</evidence>
<comment type="caution">
    <text evidence="2">The sequence shown here is derived from an EMBL/GenBank/DDBJ whole genome shotgun (WGS) entry which is preliminary data.</text>
</comment>
<proteinExistence type="predicted"/>
<dbReference type="EMBL" id="VIKU02000001">
    <property type="protein sequence ID" value="NHF58146.1"/>
    <property type="molecule type" value="Genomic_DNA"/>
</dbReference>
<reference evidence="2" key="2">
    <citation type="submission" date="2020-03" db="EMBL/GenBank/DDBJ databases">
        <title>Flavobacteriaceae bacterium strain TP-CH-4, a member of the family Flavobacteriaceae isolated from a deep-sea seamount.</title>
        <authorList>
            <person name="Zhang D.-C."/>
        </authorList>
    </citation>
    <scope>NUCLEOTIDE SEQUENCE</scope>
    <source>
        <strain evidence="2">TP-CH-4</strain>
    </source>
</reference>
<feature type="chain" id="PRO_5037237668" description="DinB family protein" evidence="1">
    <location>
        <begin position="19"/>
        <end position="196"/>
    </location>
</feature>
<dbReference type="InterPro" id="IPR034660">
    <property type="entry name" value="DinB/YfiT-like"/>
</dbReference>
<dbReference type="Gene3D" id="1.20.120.450">
    <property type="entry name" value="dinb family like domain"/>
    <property type="match status" value="1"/>
</dbReference>
<accession>A0A967APP1</accession>
<organism evidence="2 3">
    <name type="scientific">Pelagihabitans pacificus</name>
    <dbReference type="NCBI Taxonomy" id="2696054"/>
    <lineage>
        <taxon>Bacteria</taxon>
        <taxon>Pseudomonadati</taxon>
        <taxon>Bacteroidota</taxon>
        <taxon>Flavobacteriia</taxon>
        <taxon>Flavobacteriales</taxon>
        <taxon>Flavobacteriaceae</taxon>
        <taxon>Pelagihabitans</taxon>
    </lineage>
</organism>
<sequence>MKLITLLFLLLTFTHMNAQNIQENPLPYAEIPEAPASYTPGTVISRMIDGLGFRYHWATEGLTQEDLDYRPGNDGRTIAETMDHLYGLSMVIVNSAKKEPRDFTVEQPTLSMAQKRKATLENLEVASRLFRETSNLEEHKLVFIRANGRLEFPFWNNINGPIEDAIWHAGQVVVLRRSAGNPINPKVNVFLGKLND</sequence>
<evidence type="ECO:0000256" key="1">
    <source>
        <dbReference type="SAM" id="SignalP"/>
    </source>
</evidence>